<evidence type="ECO:0000313" key="3">
    <source>
        <dbReference type="Proteomes" id="UP000240212"/>
    </source>
</evidence>
<dbReference type="OrthoDB" id="6594879at2"/>
<organism evidence="2 3">
    <name type="scientific">Siccibacter turicensis</name>
    <dbReference type="NCBI Taxonomy" id="357233"/>
    <lineage>
        <taxon>Bacteria</taxon>
        <taxon>Pseudomonadati</taxon>
        <taxon>Pseudomonadota</taxon>
        <taxon>Gammaproteobacteria</taxon>
        <taxon>Enterobacterales</taxon>
        <taxon>Enterobacteriaceae</taxon>
        <taxon>Siccibacter</taxon>
    </lineage>
</organism>
<proteinExistence type="predicted"/>
<sequence length="100" mass="11628">MKRLVPVLYWLFCIAAIYLLSSFKEEVFINGEEIKNACAAHRAFVVDDTRDVTLPITIILLLPWLYGLKRTRLSSLIMNAALLLLVVFALWRFWLRLTLC</sequence>
<dbReference type="InterPro" id="IPR022553">
    <property type="entry name" value="DUF2645"/>
</dbReference>
<name>A0A2P8VFD6_9ENTR</name>
<protein>
    <recommendedName>
        <fullName evidence="4">DUF2645 domain-containing protein</fullName>
    </recommendedName>
</protein>
<evidence type="ECO:0000256" key="1">
    <source>
        <dbReference type="SAM" id="Phobius"/>
    </source>
</evidence>
<accession>A0A2P8VFD6</accession>
<feature type="transmembrane region" description="Helical" evidence="1">
    <location>
        <begin position="75"/>
        <end position="94"/>
    </location>
</feature>
<keyword evidence="3" id="KW-1185">Reference proteome</keyword>
<keyword evidence="1" id="KW-0472">Membrane</keyword>
<evidence type="ECO:0008006" key="4">
    <source>
        <dbReference type="Google" id="ProtNLM"/>
    </source>
</evidence>
<keyword evidence="1" id="KW-1133">Transmembrane helix</keyword>
<comment type="caution">
    <text evidence="2">The sequence shown here is derived from an EMBL/GenBank/DDBJ whole genome shotgun (WGS) entry which is preliminary data.</text>
</comment>
<dbReference type="Proteomes" id="UP000240212">
    <property type="component" value="Unassembled WGS sequence"/>
</dbReference>
<evidence type="ECO:0000313" key="2">
    <source>
        <dbReference type="EMBL" id="PSN06260.1"/>
    </source>
</evidence>
<keyword evidence="1" id="KW-0812">Transmembrane</keyword>
<dbReference type="Pfam" id="PF10840">
    <property type="entry name" value="DUF2645"/>
    <property type="match status" value="1"/>
</dbReference>
<dbReference type="EMBL" id="PYEP01000008">
    <property type="protein sequence ID" value="PSN06260.1"/>
    <property type="molecule type" value="Genomic_DNA"/>
</dbReference>
<feature type="transmembrane region" description="Helical" evidence="1">
    <location>
        <begin position="7"/>
        <end position="23"/>
    </location>
</feature>
<feature type="transmembrane region" description="Helical" evidence="1">
    <location>
        <begin position="52"/>
        <end position="68"/>
    </location>
</feature>
<dbReference type="AlphaFoldDB" id="A0A2P8VFD6"/>
<dbReference type="RefSeq" id="WP_106878109.1">
    <property type="nucleotide sequence ID" value="NZ_JAXCWX010000004.1"/>
</dbReference>
<reference evidence="2 3" key="1">
    <citation type="submission" date="2018-03" db="EMBL/GenBank/DDBJ databases">
        <title>Draft genome sequence of the first documented clinical Siccibacter turicensis isolate in Austria.</title>
        <authorList>
            <person name="Lepuschitz S."/>
            <person name="Pekard-Amenitsch S."/>
            <person name="Haunold R."/>
            <person name="Schill S."/>
            <person name="Mach R."/>
            <person name="Allerberger F."/>
            <person name="Ruppitsch W."/>
            <person name="Forsythe S.J."/>
        </authorList>
    </citation>
    <scope>NUCLEOTIDE SEQUENCE [LARGE SCALE GENOMIC DNA]</scope>
    <source>
        <strain evidence="2 3">6100069499-17</strain>
    </source>
</reference>
<gene>
    <name evidence="2" type="ORF">C7G83_17125</name>
</gene>